<dbReference type="InterPro" id="IPR002401">
    <property type="entry name" value="Cyt_P450_E_grp-I"/>
</dbReference>
<comment type="cofactor">
    <cofactor evidence="11">
        <name>heme</name>
        <dbReference type="ChEBI" id="CHEBI:30413"/>
    </cofactor>
</comment>
<keyword evidence="9" id="KW-0503">Monooxygenase</keyword>
<evidence type="ECO:0000256" key="7">
    <source>
        <dbReference type="ARBA" id="ARBA00023002"/>
    </source>
</evidence>
<comment type="caution">
    <text evidence="13">The sequence shown here is derived from an EMBL/GenBank/DDBJ whole genome shotgun (WGS) entry which is preliminary data.</text>
</comment>
<evidence type="ECO:0000256" key="12">
    <source>
        <dbReference type="SAM" id="Phobius"/>
    </source>
</evidence>
<dbReference type="PANTHER" id="PTHR24282:SF211">
    <property type="entry name" value="CYTOCHROME P450-RELATED"/>
    <property type="match status" value="1"/>
</dbReference>
<dbReference type="InterPro" id="IPR036396">
    <property type="entry name" value="Cyt_P450_sf"/>
</dbReference>
<keyword evidence="7" id="KW-0560">Oxidoreductase</keyword>
<dbReference type="InterPro" id="IPR001128">
    <property type="entry name" value="Cyt_P450"/>
</dbReference>
<evidence type="ECO:0000256" key="1">
    <source>
        <dbReference type="ARBA" id="ARBA00004167"/>
    </source>
</evidence>
<dbReference type="GO" id="GO:0004497">
    <property type="term" value="F:monooxygenase activity"/>
    <property type="evidence" value="ECO:0007669"/>
    <property type="project" value="UniProtKB-KW"/>
</dbReference>
<evidence type="ECO:0000256" key="8">
    <source>
        <dbReference type="ARBA" id="ARBA00023004"/>
    </source>
</evidence>
<evidence type="ECO:0000256" key="5">
    <source>
        <dbReference type="ARBA" id="ARBA00022723"/>
    </source>
</evidence>
<dbReference type="GO" id="GO:0020037">
    <property type="term" value="F:heme binding"/>
    <property type="evidence" value="ECO:0007669"/>
    <property type="project" value="InterPro"/>
</dbReference>
<evidence type="ECO:0000256" key="3">
    <source>
        <dbReference type="ARBA" id="ARBA00022617"/>
    </source>
</evidence>
<evidence type="ECO:0000256" key="9">
    <source>
        <dbReference type="ARBA" id="ARBA00023033"/>
    </source>
</evidence>
<proteinExistence type="inferred from homology"/>
<evidence type="ECO:0000256" key="10">
    <source>
        <dbReference type="ARBA" id="ARBA00023136"/>
    </source>
</evidence>
<dbReference type="InterPro" id="IPR017972">
    <property type="entry name" value="Cyt_P450_CS"/>
</dbReference>
<feature type="transmembrane region" description="Helical" evidence="12">
    <location>
        <begin position="938"/>
        <end position="967"/>
    </location>
</feature>
<keyword evidence="3 11" id="KW-0349">Heme</keyword>
<dbReference type="GO" id="GO:0005506">
    <property type="term" value="F:iron ion binding"/>
    <property type="evidence" value="ECO:0007669"/>
    <property type="project" value="InterPro"/>
</dbReference>
<dbReference type="GO" id="GO:0016020">
    <property type="term" value="C:membrane"/>
    <property type="evidence" value="ECO:0007669"/>
    <property type="project" value="UniProtKB-SubCell"/>
</dbReference>
<keyword evidence="4 12" id="KW-0812">Transmembrane</keyword>
<dbReference type="Gene3D" id="1.10.630.10">
    <property type="entry name" value="Cytochrome P450"/>
    <property type="match status" value="4"/>
</dbReference>
<protein>
    <submittedName>
        <fullName evidence="13">Cytochrome p450 734a1</fullName>
    </submittedName>
</protein>
<keyword evidence="6 12" id="KW-1133">Transmembrane helix</keyword>
<organism evidence="13">
    <name type="scientific">Quercus suber</name>
    <name type="common">Cork oak</name>
    <dbReference type="NCBI Taxonomy" id="58331"/>
    <lineage>
        <taxon>Eukaryota</taxon>
        <taxon>Viridiplantae</taxon>
        <taxon>Streptophyta</taxon>
        <taxon>Embryophyta</taxon>
        <taxon>Tracheophyta</taxon>
        <taxon>Spermatophyta</taxon>
        <taxon>Magnoliopsida</taxon>
        <taxon>eudicotyledons</taxon>
        <taxon>Gunneridae</taxon>
        <taxon>Pentapetalae</taxon>
        <taxon>rosids</taxon>
        <taxon>fabids</taxon>
        <taxon>Fagales</taxon>
        <taxon>Fagaceae</taxon>
        <taxon>Quercus</taxon>
    </lineage>
</organism>
<keyword evidence="10 12" id="KW-0472">Membrane</keyword>
<feature type="binding site" description="axial binding residue" evidence="11">
    <location>
        <position position="1388"/>
    </location>
    <ligand>
        <name>heme</name>
        <dbReference type="ChEBI" id="CHEBI:30413"/>
    </ligand>
    <ligandPart>
        <name>Fe</name>
        <dbReference type="ChEBI" id="CHEBI:18248"/>
    </ligandPart>
</feature>
<comment type="similarity">
    <text evidence="2">Belongs to the cytochrome P450 family.</text>
</comment>
<dbReference type="InterPro" id="IPR050665">
    <property type="entry name" value="Cytochrome_P450_Monooxygen"/>
</dbReference>
<sequence length="1851" mass="214665">MQFLLLAIFIFLVSFFLKFLHSIMWVPWKIQAHFRKQGIRGPGYRLIFGNTAEIRRMYAEAQSKSMSLDHDIIHRVVPFYYEWSALYEKSFRCWFGTKPRLAIADPDMIKEALLNTGLSFEKMRYDPLSALFFGSGLPALKGERWAHRRRILNQVFKIETVKAWIPEIVASTGKMLQEWEKERGGRDEFEIDVHKDVHLLSADVISRTAFGSSFEEGKRIFKLQEQQLHLVSQSMRSVYIPGFRFLPTKNNREMWRLEKETRKSIQMVIKNNSKVRENSRNLLGLLMSSHKNHNGDEEKLEEDGIIDECKTIYFAGKESSANLLTWALILLAQHQEWQTKAREEVFRICGHNEHPTAENLSYFKIVSMILNETLRLYPPPLLLARETSKRVMLGKLDIPIGTQLYLIMTIVHHDTEIWGKDAHKFNPLRFSEPRNHLASYFPFGLGPKICVGQNLATVETKVALAMIIQKYSFVLSPTYVHAPMMTLSLHPQHVIVLKFVYSFIWVPWKIENHFRNQGIRGPGYRLIFGNTAETKRLYAKAVSKPISFEHHDVLHRVIPFYYRWSIMYGKTFLHWFGSKPRLAISDPDMIKEVLANSDGSFEKIRLNPLAKLLFGKGLVVLSGQEWAIHRRIANRAFNMERVKSWVPEIVNSTANMLNKWDNNRGGIDEFEMEMHKEIHELFLPTKTNRERWRLDKETRDSIRMLIETNKNASEDSRNLLDGEEEKLGIEEIIDECKTFYLVGKETTANLITWAILLLALHQEWQSRAREEVAHIFGDNGFLVAEKLNDLKIMSMIINETLRLYPSVVLLLRQTSKRVKLGNLDIPIDTQLHLALIAAHHDTQIWGEDANEFNPFRFLEPRKHLASFCPFGLGPRICVGQNLALFEAKIVLAMIIQRYSFVVSPTYVHAPMLLLTLQPQFGAQILLRRRISRVPRFHFTMHLLFILLLVIFLVILLKFIYSFIWVPWRIENHFKNQGIRGPGYRLFFGNTAEIKRMYAEALSKPVPLDNHDVLHRVSPFYYRWSAMYGKTFLYWFGSKPRLAMSDPDMIKEVVMNSDGSFGKIQMNPLAKLLFGEGLVQLTGQKWAIHRRITNQAFNMERCWVPEIVASTAKMFNKWDENGGGRDEFEMDVHKELHELSADIISRTAFGSNYEEGRRIFNLQEQQISLFSQAIRSVYIPGFRFLPTKMNKERWRLDKETRDSIRMLIERNKHAREDSRNLLGLFLSSYKNQDGEEERLGIEEIIDECKTFYFAGKETTANLLTWAIFLLALHQEWQSRAREEVVSIFGDNGLPVAEKLNELKIVSMIINETLRLYSPAPMLSRQTCKKVKLGGLDVPANTQLYFSLTAVHHDIEIWGKDANEFNPFRFMDSRRHLASFCPFGLGPRICVGQNLAVVEAKIILAMIIQHFSFVVSPTYVHDPMLLVTLQPRHGVPYRIEKRFKRQGIRGPGYRLISGTRLRSKAFSLKLINPIADIINRVAPFYYKWSVMYSKNFLFWFGSTPRLAIFDPDMVKEILTESDVSFEKISLNHLARPLLGQCWVPEIVGSTAKMINKWDEIRGDRDEFEMDVHKEVHELSADVISRTAFGSSFEEGRRIFNLQERQIILFSKAIANMYIPGFRFLPTKMNKERWRLDKETRDSVRIIIETNKKAKEDSGNLLALFLFSYKNQDGDEERLGIEEIIDECKTFYFAGKETTANLLTWAIFLLALHQEWRSRAREVVSTFGDNGLPVAEKLNELKITISSAVTAIRQTCKKVKLGNLDSPANTELYLALPAIHHDTEIWGEDANKFSPLRFMEPRKHLASFYPFGLGHRICVGQNLAMIEAKTVIAMVVRHFSFEVSATYVHALMLL</sequence>
<feature type="transmembrane region" description="Helical" evidence="12">
    <location>
        <begin position="906"/>
        <end position="926"/>
    </location>
</feature>
<dbReference type="PROSITE" id="PS00086">
    <property type="entry name" value="CYTOCHROME_P450"/>
    <property type="match status" value="4"/>
</dbReference>
<evidence type="ECO:0000256" key="2">
    <source>
        <dbReference type="ARBA" id="ARBA00010617"/>
    </source>
</evidence>
<reference evidence="13" key="3">
    <citation type="submission" date="2023-07" db="EMBL/GenBank/DDBJ databases">
        <title>An improved reference 1 genome and first organelle genomes of Quercus suber.</title>
        <authorList>
            <consortium name="Genosuber Consortium"/>
            <person name="Usie A."/>
            <person name="Serra O."/>
            <person name="Barros P."/>
        </authorList>
    </citation>
    <scope>NUCLEOTIDE SEQUENCE</scope>
    <source>
        <strain evidence="13">HL8</strain>
        <tissue evidence="13">Leaves</tissue>
    </source>
</reference>
<keyword evidence="5 11" id="KW-0479">Metal-binding</keyword>
<dbReference type="PANTHER" id="PTHR24282">
    <property type="entry name" value="CYTOCHROME P450 FAMILY MEMBER"/>
    <property type="match status" value="1"/>
</dbReference>
<evidence type="ECO:0000256" key="6">
    <source>
        <dbReference type="ARBA" id="ARBA00022989"/>
    </source>
</evidence>
<dbReference type="FunFam" id="1.10.630.10:FF:000029">
    <property type="entry name" value="Cytochrome P450 734A1"/>
    <property type="match status" value="2"/>
</dbReference>
<reference evidence="13" key="1">
    <citation type="submission" date="2017-12" db="EMBL/GenBank/DDBJ databases">
        <authorList>
            <person name="Barbosa P."/>
            <person name="Usie A."/>
            <person name="Ramos A.M."/>
        </authorList>
    </citation>
    <scope>NUCLEOTIDE SEQUENCE</scope>
    <source>
        <strain evidence="13">HL8</strain>
        <tissue evidence="13">Leaves</tissue>
    </source>
</reference>
<comment type="subcellular location">
    <subcellularLocation>
        <location evidence="1">Membrane</location>
        <topology evidence="1">Single-pass membrane protein</topology>
    </subcellularLocation>
</comment>
<evidence type="ECO:0000256" key="4">
    <source>
        <dbReference type="ARBA" id="ARBA00022692"/>
    </source>
</evidence>
<reference evidence="13" key="2">
    <citation type="journal article" date="2018" name="Sci. Data">
        <title>The draft genome sequence of cork oak.</title>
        <authorList>
            <person name="Ramos A.M."/>
            <person name="Usie A."/>
            <person name="Barbosa P."/>
            <person name="Barros P.M."/>
            <person name="Capote T."/>
            <person name="Chaves I."/>
            <person name="Simoes F."/>
            <person name="Abreu I."/>
            <person name="Carrasquinho I."/>
            <person name="Faro C."/>
            <person name="Guimaraes J.B."/>
            <person name="Mendonca D."/>
            <person name="Nobrega F."/>
            <person name="Rodrigues L."/>
            <person name="Saibo N.J.M."/>
            <person name="Varela M.C."/>
            <person name="Egas C."/>
            <person name="Matos J."/>
            <person name="Miguel C.M."/>
            <person name="Oliveira M.M."/>
            <person name="Ricardo C.P."/>
            <person name="Goncalves S."/>
        </authorList>
    </citation>
    <scope>NUCLEOTIDE SEQUENCE [LARGE SCALE GENOMIC DNA]</scope>
    <source>
        <strain evidence="13">HL8</strain>
    </source>
</reference>
<evidence type="ECO:0000256" key="11">
    <source>
        <dbReference type="PIRSR" id="PIRSR602401-1"/>
    </source>
</evidence>
<name>A0AAW0ME48_QUESU</name>
<evidence type="ECO:0000313" key="13">
    <source>
        <dbReference type="EMBL" id="KAK7861356.1"/>
    </source>
</evidence>
<feature type="non-terminal residue" evidence="13">
    <location>
        <position position="1851"/>
    </location>
</feature>
<dbReference type="PRINTS" id="PR00385">
    <property type="entry name" value="P450"/>
</dbReference>
<dbReference type="GO" id="GO:0016705">
    <property type="term" value="F:oxidoreductase activity, acting on paired donors, with incorporation or reduction of molecular oxygen"/>
    <property type="evidence" value="ECO:0007669"/>
    <property type="project" value="InterPro"/>
</dbReference>
<accession>A0AAW0ME48</accession>
<dbReference type="EMBL" id="PKMF04000002">
    <property type="protein sequence ID" value="KAK7861356.1"/>
    <property type="molecule type" value="Genomic_DNA"/>
</dbReference>
<dbReference type="SUPFAM" id="SSF48264">
    <property type="entry name" value="Cytochrome P450"/>
    <property type="match status" value="4"/>
</dbReference>
<gene>
    <name evidence="13" type="primary">CYP734A1_1</name>
    <name evidence="13" type="ORF">CFP56_011371</name>
</gene>
<dbReference type="PRINTS" id="PR00463">
    <property type="entry name" value="EP450I"/>
</dbReference>
<keyword evidence="8 11" id="KW-0408">Iron</keyword>
<dbReference type="Pfam" id="PF00067">
    <property type="entry name" value="p450"/>
    <property type="match status" value="5"/>
</dbReference>